<evidence type="ECO:0000256" key="1">
    <source>
        <dbReference type="ARBA" id="ARBA00022849"/>
    </source>
</evidence>
<dbReference type="EMBL" id="VKKG01000005">
    <property type="protein sequence ID" value="TRY17522.1"/>
    <property type="molecule type" value="Genomic_DNA"/>
</dbReference>
<dbReference type="PANTHER" id="PTHR43428:SF1">
    <property type="entry name" value="ARSENATE REDUCTASE"/>
    <property type="match status" value="1"/>
</dbReference>
<name>A0A553JYJ6_9ACTN</name>
<dbReference type="Proteomes" id="UP000317638">
    <property type="component" value="Unassembled WGS sequence"/>
</dbReference>
<accession>A0A553JYJ6</accession>
<comment type="caution">
    <text evidence="3">The sequence shown here is derived from an EMBL/GenBank/DDBJ whole genome shotgun (WGS) entry which is preliminary data.</text>
</comment>
<gene>
    <name evidence="3" type="ORF">FOJ82_12525</name>
</gene>
<keyword evidence="1" id="KW-0059">Arsenical resistance</keyword>
<sequence length="225" mass="24811">MRLVRDDISERVLHLVLEVTGQPAEHAERYAGIIADLTNQYEGVFTVDEVRAFVREAHANLAPSARIPANLPVFVERFSHDKLRAAAKAKGEPRDGKPELLFVCVHNAGRSQIAAAMAKHFSEGRVVVRSAGSNPSGQINPVALQVLEERGIEAAYLFSKPLTDDALQASDVVITMGCGDECPYYPGKRYEDWKLDDPNGQPIETVRRVADEIEVRVRGLLAELL</sequence>
<dbReference type="InterPro" id="IPR048716">
    <property type="entry name" value="Phosphatase-like_N"/>
</dbReference>
<dbReference type="InterPro" id="IPR023485">
    <property type="entry name" value="Ptyr_pPase"/>
</dbReference>
<dbReference type="Pfam" id="PF01451">
    <property type="entry name" value="LMWPc"/>
    <property type="match status" value="1"/>
</dbReference>
<organism evidence="3 4">
    <name type="scientific">Tessaracoccus rhinocerotis</name>
    <dbReference type="NCBI Taxonomy" id="1689449"/>
    <lineage>
        <taxon>Bacteria</taxon>
        <taxon>Bacillati</taxon>
        <taxon>Actinomycetota</taxon>
        <taxon>Actinomycetes</taxon>
        <taxon>Propionibacteriales</taxon>
        <taxon>Propionibacteriaceae</taxon>
        <taxon>Tessaracoccus</taxon>
    </lineage>
</organism>
<dbReference type="Pfam" id="PF21234">
    <property type="entry name" value="Phosphatase-like_N"/>
    <property type="match status" value="1"/>
</dbReference>
<keyword evidence="4" id="KW-1185">Reference proteome</keyword>
<dbReference type="AlphaFoldDB" id="A0A553JYJ6"/>
<dbReference type="SUPFAM" id="SSF52788">
    <property type="entry name" value="Phosphotyrosine protein phosphatases I"/>
    <property type="match status" value="1"/>
</dbReference>
<protein>
    <submittedName>
        <fullName evidence="3">Arsenate reductase ArsC</fullName>
    </submittedName>
</protein>
<dbReference type="GO" id="GO:0046685">
    <property type="term" value="P:response to arsenic-containing substance"/>
    <property type="evidence" value="ECO:0007669"/>
    <property type="project" value="UniProtKB-KW"/>
</dbReference>
<dbReference type="Gene3D" id="3.40.50.2300">
    <property type="match status" value="1"/>
</dbReference>
<feature type="domain" description="Phosphotyrosine protein phosphatase I" evidence="2">
    <location>
        <begin position="98"/>
        <end position="223"/>
    </location>
</feature>
<dbReference type="CDD" id="cd16345">
    <property type="entry name" value="LMWP_ArsC"/>
    <property type="match status" value="1"/>
</dbReference>
<dbReference type="PANTHER" id="PTHR43428">
    <property type="entry name" value="ARSENATE REDUCTASE"/>
    <property type="match status" value="1"/>
</dbReference>
<evidence type="ECO:0000313" key="4">
    <source>
        <dbReference type="Proteomes" id="UP000317638"/>
    </source>
</evidence>
<dbReference type="OrthoDB" id="9799372at2"/>
<dbReference type="Gene3D" id="1.10.8.1060">
    <property type="entry name" value="Corynebacterium glutamicum thioredoxin-dependent arsenate reductase, N-terminal domain"/>
    <property type="match status" value="1"/>
</dbReference>
<dbReference type="InterPro" id="IPR036196">
    <property type="entry name" value="Ptyr_pPase_sf"/>
</dbReference>
<evidence type="ECO:0000259" key="2">
    <source>
        <dbReference type="SMART" id="SM00226"/>
    </source>
</evidence>
<evidence type="ECO:0000313" key="3">
    <source>
        <dbReference type="EMBL" id="TRY17522.1"/>
    </source>
</evidence>
<dbReference type="NCBIfam" id="NF046112">
    <property type="entry name" value="MSMEG_6209_Nter"/>
    <property type="match status" value="1"/>
</dbReference>
<dbReference type="SMART" id="SM00226">
    <property type="entry name" value="LMWPc"/>
    <property type="match status" value="1"/>
</dbReference>
<proteinExistence type="predicted"/>
<reference evidence="3 4" key="1">
    <citation type="submission" date="2019-07" db="EMBL/GenBank/DDBJ databases">
        <authorList>
            <person name="Zhou L.-Y."/>
        </authorList>
    </citation>
    <scope>NUCLEOTIDE SEQUENCE [LARGE SCALE GENOMIC DNA]</scope>
    <source>
        <strain evidence="3 4">YIM 101269</strain>
    </source>
</reference>